<evidence type="ECO:0000313" key="2">
    <source>
        <dbReference type="Proteomes" id="UP000052023"/>
    </source>
</evidence>
<dbReference type="Proteomes" id="UP000052023">
    <property type="component" value="Unassembled WGS sequence"/>
</dbReference>
<organism evidence="1 2">
    <name type="scientific">Bradyrhizobium retamae</name>
    <dbReference type="NCBI Taxonomy" id="1300035"/>
    <lineage>
        <taxon>Bacteria</taxon>
        <taxon>Pseudomonadati</taxon>
        <taxon>Pseudomonadota</taxon>
        <taxon>Alphaproteobacteria</taxon>
        <taxon>Hyphomicrobiales</taxon>
        <taxon>Nitrobacteraceae</taxon>
        <taxon>Bradyrhizobium</taxon>
    </lineage>
</organism>
<comment type="caution">
    <text evidence="1">The sequence shown here is derived from an EMBL/GenBank/DDBJ whole genome shotgun (WGS) entry which is preliminary data.</text>
</comment>
<sequence>MYCYNITPLIVQVPNGDDALLPVSAPSGFGSGKRVMGEVIFGIDLRSKRRERIYDADKVWSGEHTILDYTEI</sequence>
<dbReference type="EMBL" id="LLYA01000173">
    <property type="protein sequence ID" value="KRR21049.1"/>
    <property type="molecule type" value="Genomic_DNA"/>
</dbReference>
<accession>A0A0R3MLF1</accession>
<gene>
    <name evidence="1" type="ORF">CQ13_31305</name>
</gene>
<proteinExistence type="predicted"/>
<reference evidence="1 2" key="1">
    <citation type="submission" date="2014-03" db="EMBL/GenBank/DDBJ databases">
        <title>Bradyrhizobium valentinum sp. nov., isolated from effective nodules of Lupinus mariae-josephae, a lupine endemic of basic-lime soils in Eastern Spain.</title>
        <authorList>
            <person name="Duran D."/>
            <person name="Rey L."/>
            <person name="Navarro A."/>
            <person name="Busquets A."/>
            <person name="Imperial J."/>
            <person name="Ruiz-Argueso T."/>
        </authorList>
    </citation>
    <scope>NUCLEOTIDE SEQUENCE [LARGE SCALE GENOMIC DNA]</scope>
    <source>
        <strain evidence="1 2">Ro19</strain>
    </source>
</reference>
<keyword evidence="2" id="KW-1185">Reference proteome</keyword>
<protein>
    <submittedName>
        <fullName evidence="1">Uncharacterized protein</fullName>
    </submittedName>
</protein>
<dbReference type="AlphaFoldDB" id="A0A0R3MLF1"/>
<name>A0A0R3MLF1_9BRAD</name>
<evidence type="ECO:0000313" key="1">
    <source>
        <dbReference type="EMBL" id="KRR21049.1"/>
    </source>
</evidence>